<evidence type="ECO:0000259" key="2">
    <source>
        <dbReference type="Pfam" id="PF01926"/>
    </source>
</evidence>
<evidence type="ECO:0000313" key="3">
    <source>
        <dbReference type="EMBL" id="PKY71888.1"/>
    </source>
</evidence>
<protein>
    <recommendedName>
        <fullName evidence="2">G domain-containing protein</fullName>
    </recommendedName>
</protein>
<sequence length="521" mass="55908">MVEVNLSEQIEHFDQAIARAGSLLPTAKQAAYRRWRESISGRVDAGLQTTVVAFLGATGSGKSSLFNAVAGAQIARAGATRPTTTEPLAALSGTGGATKVLDWLQVGRRVPVKSPNFPLDTVLLDLPDVDSYAVEHRQITASFASKVDVFVWVVDPQKYADATLHEGFVRTFAAHADVTIAVMTHIDQVPNSEREKLLAHARQVFASDGLSVPVLAVSTVTGEGVETLRRQIGELGAQKQAGSKRIAADLEQLRLELGETVGTGKVRSPLKQRDLRQVTEAAYRASGAKTVAEAAAGSYKHRGGMWTGWPVLSWIRRFRPDPLKRLRINAGNKVIGHSSVPQAHAVTSSDLARAVRRIGAQSTASLPPAYRSDMSQVVATLLPGLADPLDAALAKAEVEGDAVPLWWRFVAFLQTIFALVAALGIGWLAVNFVLKFFALEVTAPSYKGLPIPLELLGAGLLAGAITALLASLFVHTGALRAQRKAERKLQKAISQELLQSLADPVNARLDDYRKLTRLLSA</sequence>
<dbReference type="Proteomes" id="UP000235122">
    <property type="component" value="Unassembled WGS sequence"/>
</dbReference>
<dbReference type="Pfam" id="PF01926">
    <property type="entry name" value="MMR_HSR1"/>
    <property type="match status" value="1"/>
</dbReference>
<dbReference type="PANTHER" id="PTHR42698:SF1">
    <property type="entry name" value="GTPASE ERA, MITOCHONDRIAL"/>
    <property type="match status" value="1"/>
</dbReference>
<dbReference type="SUPFAM" id="SSF52540">
    <property type="entry name" value="P-loop containing nucleoside triphosphate hydrolases"/>
    <property type="match status" value="1"/>
</dbReference>
<keyword evidence="1" id="KW-1133">Transmembrane helix</keyword>
<dbReference type="STRING" id="33007.HMPREF3198_02176"/>
<evidence type="ECO:0000313" key="4">
    <source>
        <dbReference type="Proteomes" id="UP000235122"/>
    </source>
</evidence>
<dbReference type="InterPro" id="IPR027417">
    <property type="entry name" value="P-loop_NTPase"/>
</dbReference>
<dbReference type="GO" id="GO:0043024">
    <property type="term" value="F:ribosomal small subunit binding"/>
    <property type="evidence" value="ECO:0007669"/>
    <property type="project" value="TreeGrafter"/>
</dbReference>
<organism evidence="3 4">
    <name type="scientific">Winkia neuii</name>
    <dbReference type="NCBI Taxonomy" id="33007"/>
    <lineage>
        <taxon>Bacteria</taxon>
        <taxon>Bacillati</taxon>
        <taxon>Actinomycetota</taxon>
        <taxon>Actinomycetes</taxon>
        <taxon>Actinomycetales</taxon>
        <taxon>Actinomycetaceae</taxon>
        <taxon>Winkia</taxon>
    </lineage>
</organism>
<dbReference type="AlphaFoldDB" id="A0A2I1IL95"/>
<dbReference type="GO" id="GO:0005525">
    <property type="term" value="F:GTP binding"/>
    <property type="evidence" value="ECO:0007669"/>
    <property type="project" value="InterPro"/>
</dbReference>
<dbReference type="Gene3D" id="3.40.50.300">
    <property type="entry name" value="P-loop containing nucleotide triphosphate hydrolases"/>
    <property type="match status" value="1"/>
</dbReference>
<dbReference type="GO" id="GO:0005829">
    <property type="term" value="C:cytosol"/>
    <property type="evidence" value="ECO:0007669"/>
    <property type="project" value="TreeGrafter"/>
</dbReference>
<proteinExistence type="predicted"/>
<dbReference type="RefSeq" id="WP_024331708.1">
    <property type="nucleotide sequence ID" value="NZ_JASOXK010000006.1"/>
</dbReference>
<dbReference type="GO" id="GO:0019843">
    <property type="term" value="F:rRNA binding"/>
    <property type="evidence" value="ECO:0007669"/>
    <property type="project" value="TreeGrafter"/>
</dbReference>
<keyword evidence="1" id="KW-0812">Transmembrane</keyword>
<dbReference type="EMBL" id="PKKO01000005">
    <property type="protein sequence ID" value="PKY71888.1"/>
    <property type="molecule type" value="Genomic_DNA"/>
</dbReference>
<dbReference type="PANTHER" id="PTHR42698">
    <property type="entry name" value="GTPASE ERA"/>
    <property type="match status" value="1"/>
</dbReference>
<dbReference type="InterPro" id="IPR005662">
    <property type="entry name" value="GTPase_Era-like"/>
</dbReference>
<accession>A0A2I1IL95</accession>
<dbReference type="InterPro" id="IPR006073">
    <property type="entry name" value="GTP-bd"/>
</dbReference>
<feature type="domain" description="G" evidence="2">
    <location>
        <begin position="52"/>
        <end position="161"/>
    </location>
</feature>
<name>A0A2I1IL95_9ACTO</name>
<dbReference type="GeneID" id="35867037"/>
<keyword evidence="4" id="KW-1185">Reference proteome</keyword>
<keyword evidence="1" id="KW-0472">Membrane</keyword>
<reference evidence="3 4" key="1">
    <citation type="submission" date="2017-12" db="EMBL/GenBank/DDBJ databases">
        <title>Phylogenetic diversity of female urinary microbiome.</title>
        <authorList>
            <person name="Thomas-White K."/>
            <person name="Wolfe A.J."/>
        </authorList>
    </citation>
    <scope>NUCLEOTIDE SEQUENCE [LARGE SCALE GENOMIC DNA]</scope>
    <source>
        <strain evidence="3 4">UMB0402</strain>
    </source>
</reference>
<feature type="transmembrane region" description="Helical" evidence="1">
    <location>
        <begin position="458"/>
        <end position="479"/>
    </location>
</feature>
<feature type="transmembrane region" description="Helical" evidence="1">
    <location>
        <begin position="416"/>
        <end position="438"/>
    </location>
</feature>
<dbReference type="GO" id="GO:0000028">
    <property type="term" value="P:ribosomal small subunit assembly"/>
    <property type="evidence" value="ECO:0007669"/>
    <property type="project" value="TreeGrafter"/>
</dbReference>
<gene>
    <name evidence="3" type="ORF">CYJ19_09230</name>
</gene>
<evidence type="ECO:0000256" key="1">
    <source>
        <dbReference type="SAM" id="Phobius"/>
    </source>
</evidence>
<comment type="caution">
    <text evidence="3">The sequence shown here is derived from an EMBL/GenBank/DDBJ whole genome shotgun (WGS) entry which is preliminary data.</text>
</comment>